<dbReference type="PANTHER" id="PTHR21230:SF26">
    <property type="entry name" value="VESICLE TRANSPORT THROUGH INTERACTION WITH T-SNARES HOMOLOG 1A"/>
    <property type="match status" value="1"/>
</dbReference>
<proteinExistence type="predicted"/>
<name>A0ABR2IIX7_9EUKA</name>
<dbReference type="Pfam" id="PF12352">
    <property type="entry name" value="V-SNARE_C"/>
    <property type="match status" value="1"/>
</dbReference>
<keyword evidence="5 7" id="KW-1133">Transmembrane helix</keyword>
<reference evidence="8 9" key="1">
    <citation type="submission" date="2024-04" db="EMBL/GenBank/DDBJ databases">
        <title>Tritrichomonas musculus Genome.</title>
        <authorList>
            <person name="Alves-Ferreira E."/>
            <person name="Grigg M."/>
            <person name="Lorenzi H."/>
            <person name="Galac M."/>
        </authorList>
    </citation>
    <scope>NUCLEOTIDE SEQUENCE [LARGE SCALE GENOMIC DNA]</scope>
    <source>
        <strain evidence="8 9">EAF2021</strain>
    </source>
</reference>
<dbReference type="Proteomes" id="UP001470230">
    <property type="component" value="Unassembled WGS sequence"/>
</dbReference>
<dbReference type="Gene3D" id="1.20.5.110">
    <property type="match status" value="1"/>
</dbReference>
<keyword evidence="2" id="KW-0813">Transport</keyword>
<keyword evidence="6 7" id="KW-0472">Membrane</keyword>
<keyword evidence="4" id="KW-0653">Protein transport</keyword>
<evidence type="ECO:0000313" key="9">
    <source>
        <dbReference type="Proteomes" id="UP001470230"/>
    </source>
</evidence>
<dbReference type="EMBL" id="JAPFFF010000017">
    <property type="protein sequence ID" value="KAK8863561.1"/>
    <property type="molecule type" value="Genomic_DNA"/>
</dbReference>
<evidence type="ECO:0000313" key="8">
    <source>
        <dbReference type="EMBL" id="KAK8863561.1"/>
    </source>
</evidence>
<keyword evidence="9" id="KW-1185">Reference proteome</keyword>
<evidence type="ECO:0000256" key="5">
    <source>
        <dbReference type="ARBA" id="ARBA00022989"/>
    </source>
</evidence>
<evidence type="ECO:0000256" key="1">
    <source>
        <dbReference type="ARBA" id="ARBA00004211"/>
    </source>
</evidence>
<feature type="transmembrane region" description="Helical" evidence="7">
    <location>
        <begin position="177"/>
        <end position="198"/>
    </location>
</feature>
<dbReference type="PANTHER" id="PTHR21230">
    <property type="entry name" value="VESICLE TRANSPORT V-SNARE PROTEIN VTI1-RELATED"/>
    <property type="match status" value="1"/>
</dbReference>
<evidence type="ECO:0000256" key="2">
    <source>
        <dbReference type="ARBA" id="ARBA00022448"/>
    </source>
</evidence>
<protein>
    <submittedName>
        <fullName evidence="8">Vesicle transport through interaction with t-SNAREs 1A</fullName>
    </submittedName>
</protein>
<evidence type="ECO:0000256" key="7">
    <source>
        <dbReference type="SAM" id="Phobius"/>
    </source>
</evidence>
<evidence type="ECO:0000256" key="4">
    <source>
        <dbReference type="ARBA" id="ARBA00022927"/>
    </source>
</evidence>
<dbReference type="SUPFAM" id="SSF58038">
    <property type="entry name" value="SNARE fusion complex"/>
    <property type="match status" value="1"/>
</dbReference>
<evidence type="ECO:0000256" key="3">
    <source>
        <dbReference type="ARBA" id="ARBA00022692"/>
    </source>
</evidence>
<organism evidence="8 9">
    <name type="scientific">Tritrichomonas musculus</name>
    <dbReference type="NCBI Taxonomy" id="1915356"/>
    <lineage>
        <taxon>Eukaryota</taxon>
        <taxon>Metamonada</taxon>
        <taxon>Parabasalia</taxon>
        <taxon>Tritrichomonadida</taxon>
        <taxon>Tritrichomonadidae</taxon>
        <taxon>Tritrichomonas</taxon>
    </lineage>
</organism>
<accession>A0ABR2IIX7</accession>
<keyword evidence="3 7" id="KW-0812">Transmembrane</keyword>
<evidence type="ECO:0000256" key="6">
    <source>
        <dbReference type="ARBA" id="ARBA00023136"/>
    </source>
</evidence>
<comment type="caution">
    <text evidence="8">The sequence shown here is derived from an EMBL/GenBank/DDBJ whole genome shotgun (WGS) entry which is preliminary data.</text>
</comment>
<sequence>MTDIEFSQYQDHITNLLNEYKSSINEYPNAGYNDRANQLSTIRDKYNQLKRDLSEWNSTSATWPPPLRNKVRECTDQIKAEVERLNVSFNSSVSEIARQDLLGNSIGVSLEQEAAANSLIENANQSKELGMGILDELSRQRGKMGSISTRLTQMNGDLDRTDSVLHEMQCRDRQRKYFLWGVNIFLFITLCVFIYYILK</sequence>
<gene>
    <name evidence="8" type="ORF">M9Y10_011247</name>
</gene>
<comment type="subcellular location">
    <subcellularLocation>
        <location evidence="1">Membrane</location>
        <topology evidence="1">Single-pass type IV membrane protein</topology>
    </subcellularLocation>
</comment>